<protein>
    <submittedName>
        <fullName evidence="1">Uncharacterized protein</fullName>
    </submittedName>
</protein>
<keyword evidence="2" id="KW-1185">Reference proteome</keyword>
<evidence type="ECO:0000313" key="1">
    <source>
        <dbReference type="EMBL" id="KAJ2999001.1"/>
    </source>
</evidence>
<gene>
    <name evidence="1" type="ORF">NUW58_g141</name>
</gene>
<organism evidence="1 2">
    <name type="scientific">Xylaria curta</name>
    <dbReference type="NCBI Taxonomy" id="42375"/>
    <lineage>
        <taxon>Eukaryota</taxon>
        <taxon>Fungi</taxon>
        <taxon>Dikarya</taxon>
        <taxon>Ascomycota</taxon>
        <taxon>Pezizomycotina</taxon>
        <taxon>Sordariomycetes</taxon>
        <taxon>Xylariomycetidae</taxon>
        <taxon>Xylariales</taxon>
        <taxon>Xylariaceae</taxon>
        <taxon>Xylaria</taxon>
    </lineage>
</organism>
<dbReference type="Proteomes" id="UP001143856">
    <property type="component" value="Unassembled WGS sequence"/>
</dbReference>
<accession>A0ACC1PTA3</accession>
<sequence length="384" mass="43017">MASETILSQLRELASGTDDVTARRQLIETLHRIANSLEDADDTVHRYGYLHLQTAAVKVGFDLGLFRHLTESEGSWTVAQLAEKCSAEPAFLDRFMRYLASIGAVEETSKDSYAGNNVSRNLANRMAEAGISHCFNTIGPQYQVLPSFLRTTGYSNPTNELLTVFQQAWATSQHQFPWFAEHPEELQYFNDYMALRRKPEISWLSVYPVEKEAAGCGNTRPIYVNIGGGIGHQCAQFKDKYPALAGRVILQDLPHSISNALPTPGVENMAHDFFEPQPVKGAKFYFTRGVLHNHPDHKVRLLLENIKSAMATDSVILLDEMVLPEVGVNPYAAAMDLVMMSAFAGMERTESQWRRIMECVGLKLVKTYVYNAASYESVMDVRLP</sequence>
<reference evidence="1" key="1">
    <citation type="submission" date="2022-10" db="EMBL/GenBank/DDBJ databases">
        <title>Genome Sequence of Xylaria curta.</title>
        <authorList>
            <person name="Buettner E."/>
        </authorList>
    </citation>
    <scope>NUCLEOTIDE SEQUENCE</scope>
    <source>
        <strain evidence="1">Babe10</strain>
    </source>
</reference>
<evidence type="ECO:0000313" key="2">
    <source>
        <dbReference type="Proteomes" id="UP001143856"/>
    </source>
</evidence>
<dbReference type="EMBL" id="JAPDGR010000010">
    <property type="protein sequence ID" value="KAJ2999001.1"/>
    <property type="molecule type" value="Genomic_DNA"/>
</dbReference>
<proteinExistence type="predicted"/>
<comment type="caution">
    <text evidence="1">The sequence shown here is derived from an EMBL/GenBank/DDBJ whole genome shotgun (WGS) entry which is preliminary data.</text>
</comment>
<name>A0ACC1PTA3_9PEZI</name>